<comment type="caution">
    <text evidence="4">The sequence shown here is derived from an EMBL/GenBank/DDBJ whole genome shotgun (WGS) entry which is preliminary data.</text>
</comment>
<dbReference type="UniPathway" id="UPA00232"/>
<evidence type="ECO:0000256" key="2">
    <source>
        <dbReference type="SAM" id="Coils"/>
    </source>
</evidence>
<dbReference type="PANTHER" id="PTHR38693:SF1">
    <property type="entry name" value="UBIQUINONE BIOSYNTHESIS ACCESSORY FACTOR UBIJ"/>
    <property type="match status" value="1"/>
</dbReference>
<dbReference type="PANTHER" id="PTHR38693">
    <property type="entry name" value="UBIQUINONE BIOSYNTHESIS PROTEIN UBIJ"/>
    <property type="match status" value="1"/>
</dbReference>
<dbReference type="SUPFAM" id="SSF55718">
    <property type="entry name" value="SCP-like"/>
    <property type="match status" value="1"/>
</dbReference>
<dbReference type="GO" id="GO:0006744">
    <property type="term" value="P:ubiquinone biosynthetic process"/>
    <property type="evidence" value="ECO:0007669"/>
    <property type="project" value="UniProtKB-UniRule"/>
</dbReference>
<feature type="coiled-coil region" evidence="2">
    <location>
        <begin position="173"/>
        <end position="200"/>
    </location>
</feature>
<dbReference type="HAMAP" id="MF_02215">
    <property type="entry name" value="UbiJ"/>
    <property type="match status" value="1"/>
</dbReference>
<comment type="pathway">
    <text evidence="1">Cofactor biosynthesis; ubiquinone biosynthesis.</text>
</comment>
<dbReference type="Proteomes" id="UP000317901">
    <property type="component" value="Unassembled WGS sequence"/>
</dbReference>
<keyword evidence="2" id="KW-0175">Coiled coil</keyword>
<dbReference type="InterPro" id="IPR003033">
    <property type="entry name" value="SCP2_sterol-bd_dom"/>
</dbReference>
<evidence type="ECO:0000259" key="3">
    <source>
        <dbReference type="Pfam" id="PF02036"/>
    </source>
</evidence>
<organism evidence="4 6">
    <name type="scientific">Pseudomonas saxonica</name>
    <dbReference type="NCBI Taxonomy" id="2600598"/>
    <lineage>
        <taxon>Bacteria</taxon>
        <taxon>Pseudomonadati</taxon>
        <taxon>Pseudomonadota</taxon>
        <taxon>Gammaproteobacteria</taxon>
        <taxon>Pseudomonadales</taxon>
        <taxon>Pseudomonadaceae</taxon>
        <taxon>Pseudomonas</taxon>
    </lineage>
</organism>
<evidence type="ECO:0000256" key="1">
    <source>
        <dbReference type="HAMAP-Rule" id="MF_02215"/>
    </source>
</evidence>
<dbReference type="RefSeq" id="WP_146384895.1">
    <property type="nucleotide sequence ID" value="NZ_CP142033.1"/>
</dbReference>
<proteinExistence type="inferred from homology"/>
<evidence type="ECO:0000313" key="6">
    <source>
        <dbReference type="Proteomes" id="UP000317901"/>
    </source>
</evidence>
<feature type="domain" description="SCP2" evidence="3">
    <location>
        <begin position="14"/>
        <end position="112"/>
    </location>
</feature>
<protein>
    <recommendedName>
        <fullName evidence="1">Ubiquinone biosynthesis accessory factor UbiJ</fullName>
    </recommendedName>
</protein>
<evidence type="ECO:0000313" key="5">
    <source>
        <dbReference type="EMBL" id="TWR91152.1"/>
    </source>
</evidence>
<dbReference type="Proteomes" id="UP000318428">
    <property type="component" value="Unassembled WGS sequence"/>
</dbReference>
<comment type="similarity">
    <text evidence="1">Belongs to the UbiJ family.</text>
</comment>
<keyword evidence="7" id="KW-1185">Reference proteome</keyword>
<dbReference type="EMBL" id="VFIO01000002">
    <property type="protein sequence ID" value="TWR91152.1"/>
    <property type="molecule type" value="Genomic_DNA"/>
</dbReference>
<evidence type="ECO:0000313" key="7">
    <source>
        <dbReference type="Proteomes" id="UP000318428"/>
    </source>
</evidence>
<dbReference type="InterPro" id="IPR038989">
    <property type="entry name" value="UbiJ"/>
</dbReference>
<evidence type="ECO:0000313" key="4">
    <source>
        <dbReference type="EMBL" id="TWR82783.1"/>
    </source>
</evidence>
<dbReference type="Pfam" id="PF02036">
    <property type="entry name" value="SCP2"/>
    <property type="match status" value="1"/>
</dbReference>
<comment type="subcellular location">
    <subcellularLocation>
        <location evidence="1">Cytoplasm</location>
    </subcellularLocation>
</comment>
<dbReference type="OrthoDB" id="9796077at2"/>
<dbReference type="AlphaFoldDB" id="A0A5C5PS55"/>
<dbReference type="GO" id="GO:0005737">
    <property type="term" value="C:cytoplasm"/>
    <property type="evidence" value="ECO:0007669"/>
    <property type="project" value="UniProtKB-SubCell"/>
</dbReference>
<accession>A0A5C5PS55</accession>
<dbReference type="InterPro" id="IPR036527">
    <property type="entry name" value="SCP2_sterol-bd_dom_sf"/>
</dbReference>
<comment type="function">
    <text evidence="1">Required for ubiquinone (coenzyme Q) biosynthesis. Binds hydrophobic ubiquinone biosynthetic intermediates via its SCP2 domain and is essential for the stability of the Ubi complex. May constitute a docking platform where Ubi enzymes assemble and access their SCP2-bound polyprenyl substrates.</text>
</comment>
<name>A0A5C5PS55_9PSED</name>
<keyword evidence="1" id="KW-0963">Cytoplasm</keyword>
<dbReference type="EMBL" id="VFIP01000064">
    <property type="protein sequence ID" value="TWR82783.1"/>
    <property type="molecule type" value="Genomic_DNA"/>
</dbReference>
<reference evidence="6 7" key="1">
    <citation type="submission" date="2019-06" db="EMBL/GenBank/DDBJ databases">
        <title>Pseudomonas bimorpha sp. nov. isolated from bovine raw milk and skim milk concentrate.</title>
        <authorList>
            <person name="Hofmann K."/>
            <person name="Huptas C."/>
            <person name="Doll E."/>
            <person name="Scherer S."/>
            <person name="Wenning M."/>
        </authorList>
    </citation>
    <scope>NUCLEOTIDE SEQUENCE [LARGE SCALE GENOMIC DNA]</scope>
    <source>
        <strain evidence="5 7">DSM 108989</strain>
        <strain evidence="4 6">DSM 108990</strain>
    </source>
</reference>
<keyword evidence="1" id="KW-0831">Ubiquinone biosynthesis</keyword>
<sequence>MLLRGLLASVETGINRVLRLDSTALARLQPLTGKVIAVECASPALHLFILPSDEGLLLATHWAADADCTLRAPVSSLLRLVLSKDKTRILHSPEVELEGDSHVLMALAAVLQDLELDWEYELSRWIGPVATALVGGHVRSRAHWYQQGFASLNQNLAEYLSEEARTLVGEREAQARFDELDQLKLDLDRLEARFERLCRSLNTSDNA</sequence>
<gene>
    <name evidence="1" type="primary">ubiJ</name>
    <name evidence="4" type="ORF">FJD37_21630</name>
    <name evidence="5" type="ORF">FJD38_08780</name>
</gene>